<comment type="cofactor">
    <cofactor evidence="1">
        <name>Zn(2+)</name>
        <dbReference type="ChEBI" id="CHEBI:29105"/>
    </cofactor>
</comment>
<name>A0ABT8YDL1_9SPHN</name>
<dbReference type="InterPro" id="IPR051453">
    <property type="entry name" value="MBL_Glyoxalase_II"/>
</dbReference>
<keyword evidence="2" id="KW-0479">Metal-binding</keyword>
<dbReference type="InterPro" id="IPR001279">
    <property type="entry name" value="Metallo-B-lactamas"/>
</dbReference>
<evidence type="ECO:0000259" key="5">
    <source>
        <dbReference type="SMART" id="SM00849"/>
    </source>
</evidence>
<dbReference type="SMART" id="SM00849">
    <property type="entry name" value="Lactamase_B"/>
    <property type="match status" value="1"/>
</dbReference>
<evidence type="ECO:0000313" key="7">
    <source>
        <dbReference type="Proteomes" id="UP001169764"/>
    </source>
</evidence>
<keyword evidence="4" id="KW-0862">Zinc</keyword>
<evidence type="ECO:0000256" key="4">
    <source>
        <dbReference type="ARBA" id="ARBA00022833"/>
    </source>
</evidence>
<accession>A0ABT8YDL1</accession>
<comment type="caution">
    <text evidence="6">The sequence shown here is derived from an EMBL/GenBank/DDBJ whole genome shotgun (WGS) entry which is preliminary data.</text>
</comment>
<reference evidence="6" key="1">
    <citation type="submission" date="2023-07" db="EMBL/GenBank/DDBJ databases">
        <authorList>
            <person name="Kim M."/>
        </authorList>
    </citation>
    <scope>NUCLEOTIDE SEQUENCE</scope>
    <source>
        <strain evidence="6">BIUV-7</strain>
    </source>
</reference>
<keyword evidence="3" id="KW-0378">Hydrolase</keyword>
<feature type="domain" description="Metallo-beta-lactamase" evidence="5">
    <location>
        <begin position="18"/>
        <end position="197"/>
    </location>
</feature>
<dbReference type="EMBL" id="JAUOTP010000008">
    <property type="protein sequence ID" value="MDO6415873.1"/>
    <property type="molecule type" value="Genomic_DNA"/>
</dbReference>
<protein>
    <submittedName>
        <fullName evidence="6">MBL fold metallo-hydrolase</fullName>
    </submittedName>
</protein>
<dbReference type="InterPro" id="IPR036866">
    <property type="entry name" value="RibonucZ/Hydroxyglut_hydro"/>
</dbReference>
<evidence type="ECO:0000256" key="2">
    <source>
        <dbReference type="ARBA" id="ARBA00022723"/>
    </source>
</evidence>
<dbReference type="PANTHER" id="PTHR46233:SF3">
    <property type="entry name" value="HYDROXYACYLGLUTATHIONE HYDROLASE GLOC"/>
    <property type="match status" value="1"/>
</dbReference>
<gene>
    <name evidence="6" type="ORF">Q4F19_15895</name>
</gene>
<evidence type="ECO:0000313" key="6">
    <source>
        <dbReference type="EMBL" id="MDO6415873.1"/>
    </source>
</evidence>
<dbReference type="Gene3D" id="3.60.15.10">
    <property type="entry name" value="Ribonuclease Z/Hydroxyacylglutathione hydrolase-like"/>
    <property type="match status" value="1"/>
</dbReference>
<evidence type="ECO:0000256" key="3">
    <source>
        <dbReference type="ARBA" id="ARBA00022801"/>
    </source>
</evidence>
<organism evidence="6 7">
    <name type="scientific">Sphingomonas natans</name>
    <dbReference type="NCBI Taxonomy" id="3063330"/>
    <lineage>
        <taxon>Bacteria</taxon>
        <taxon>Pseudomonadati</taxon>
        <taxon>Pseudomonadota</taxon>
        <taxon>Alphaproteobacteria</taxon>
        <taxon>Sphingomonadales</taxon>
        <taxon>Sphingomonadaceae</taxon>
        <taxon>Sphingomonas</taxon>
    </lineage>
</organism>
<evidence type="ECO:0000256" key="1">
    <source>
        <dbReference type="ARBA" id="ARBA00001947"/>
    </source>
</evidence>
<sequence length="231" mass="24741">MTTEPPLRAAIVPVTPLQQNCSLIWCTQTMRGAFVDAGGDLPRLKAAAAQVGVTIERLLVTHGHIDHCGGTAILAKELGVPIEGPHAEDRFWIDRLADDGRKYGIAGTPFEPDRWLEDGDRVTVGALVLDVYHCPGHTPGHVVFHHAPSQLAIVGDVLFQGSIGRTDFPRGNHQDLLDAITTKLWPLGDATAFICGHGPMSSFGHERKSNPFVADAVLERGRASPNTSGPG</sequence>
<dbReference type="Proteomes" id="UP001169764">
    <property type="component" value="Unassembled WGS sequence"/>
</dbReference>
<dbReference type="RefSeq" id="WP_303544513.1">
    <property type="nucleotide sequence ID" value="NZ_JAUOTP010000008.1"/>
</dbReference>
<dbReference type="PANTHER" id="PTHR46233">
    <property type="entry name" value="HYDROXYACYLGLUTATHIONE HYDROLASE GLOC"/>
    <property type="match status" value="1"/>
</dbReference>
<dbReference type="Pfam" id="PF00753">
    <property type="entry name" value="Lactamase_B"/>
    <property type="match status" value="1"/>
</dbReference>
<keyword evidence="7" id="KW-1185">Reference proteome</keyword>
<dbReference type="SUPFAM" id="SSF56281">
    <property type="entry name" value="Metallo-hydrolase/oxidoreductase"/>
    <property type="match status" value="1"/>
</dbReference>
<proteinExistence type="predicted"/>
<dbReference type="CDD" id="cd07737">
    <property type="entry name" value="YcbL-like_MBL-fold"/>
    <property type="match status" value="1"/>
</dbReference>